<dbReference type="Proteomes" id="UP000007819">
    <property type="component" value="Chromosome A2"/>
</dbReference>
<dbReference type="GO" id="GO:0016538">
    <property type="term" value="F:cyclin-dependent protein serine/threonine kinase regulator activity"/>
    <property type="evidence" value="ECO:0007669"/>
    <property type="project" value="InterPro"/>
</dbReference>
<evidence type="ECO:0000256" key="2">
    <source>
        <dbReference type="SAM" id="MobiDB-lite"/>
    </source>
</evidence>
<dbReference type="CDD" id="cd20535">
    <property type="entry name" value="CYCLIN_CCNM_CCNQ_rpt2"/>
    <property type="match status" value="1"/>
</dbReference>
<dbReference type="InterPro" id="IPR006671">
    <property type="entry name" value="Cyclin_N"/>
</dbReference>
<dbReference type="CDD" id="cd20534">
    <property type="entry name" value="CYCLIN_CCNM_CCNQ_rpt1"/>
    <property type="match status" value="1"/>
</dbReference>
<reference evidence="6" key="2">
    <citation type="submission" date="2010-06" db="EMBL/GenBank/DDBJ databases">
        <authorList>
            <person name="Jiang H."/>
            <person name="Abraham K."/>
            <person name="Ali S."/>
            <person name="Alsbrooks S.L."/>
            <person name="Anim B.N."/>
            <person name="Anosike U.S."/>
            <person name="Attaway T."/>
            <person name="Bandaranaike D.P."/>
            <person name="Battles P.K."/>
            <person name="Bell S.N."/>
            <person name="Bell A.V."/>
            <person name="Beltran B."/>
            <person name="Bickham C."/>
            <person name="Bustamante Y."/>
            <person name="Caleb T."/>
            <person name="Canada A."/>
            <person name="Cardenas V."/>
            <person name="Carter K."/>
            <person name="Chacko J."/>
            <person name="Chandrabose M.N."/>
            <person name="Chavez D."/>
            <person name="Chavez A."/>
            <person name="Chen L."/>
            <person name="Chu H.-S."/>
            <person name="Claassen K.J."/>
            <person name="Cockrell R."/>
            <person name="Collins M."/>
            <person name="Cooper J.A."/>
            <person name="Cree A."/>
            <person name="Curry S.M."/>
            <person name="Da Y."/>
            <person name="Dao M.D."/>
            <person name="Das B."/>
            <person name="Davila M.-L."/>
            <person name="Davy-Carroll L."/>
            <person name="Denson S."/>
            <person name="Dinh H."/>
            <person name="Ebong V.E."/>
            <person name="Edwards J.R."/>
            <person name="Egan A."/>
            <person name="El-Daye J."/>
            <person name="Escobedo L."/>
            <person name="Fernandez S."/>
            <person name="Fernando P.R."/>
            <person name="Flagg N."/>
            <person name="Forbes L.D."/>
            <person name="Fowler R.G."/>
            <person name="Fu Q."/>
            <person name="Gabisi R.A."/>
            <person name="Ganer J."/>
            <person name="Garbino Pronczuk A."/>
            <person name="Garcia R.M."/>
            <person name="Garner T."/>
            <person name="Garrett T.E."/>
            <person name="Gonzalez D.A."/>
            <person name="Hamid H."/>
            <person name="Hawkins E.S."/>
            <person name="Hirani K."/>
            <person name="Hogues M.E."/>
            <person name="Hollins B."/>
            <person name="Hsiao C.-H."/>
            <person name="Jabil R."/>
            <person name="James M.L."/>
            <person name="Jhangiani S.N."/>
            <person name="Johnson B."/>
            <person name="Johnson Q."/>
            <person name="Joshi V."/>
            <person name="Kalu J.B."/>
            <person name="Kam C."/>
            <person name="Kashfia A."/>
            <person name="Keebler J."/>
            <person name="Kisamo H."/>
            <person name="Kovar C.L."/>
            <person name="Lago L.A."/>
            <person name="Lai C.-Y."/>
            <person name="Laidlaw J."/>
            <person name="Lara F."/>
            <person name="Le T.-K."/>
            <person name="Lee S.L."/>
            <person name="Legall F.H."/>
            <person name="Lemon S.J."/>
            <person name="Lewis L.R."/>
            <person name="Li B."/>
            <person name="Liu Y."/>
            <person name="Liu Y.-S."/>
            <person name="Lopez J."/>
            <person name="Lozado R.J."/>
            <person name="Lu J."/>
            <person name="Madu R.C."/>
            <person name="Maheshwari M."/>
            <person name="Maheshwari R."/>
            <person name="Malloy K."/>
            <person name="Martinez E."/>
            <person name="Mathew T."/>
            <person name="Mercado I.C."/>
            <person name="Mercado C."/>
            <person name="Meyer B."/>
            <person name="Montgomery K."/>
            <person name="Morgan M.B."/>
            <person name="Munidasa M."/>
            <person name="Nazareth L.V."/>
            <person name="Nelson J."/>
            <person name="Ng B.M."/>
            <person name="Nguyen N.B."/>
            <person name="Nguyen P.Q."/>
            <person name="Nguyen T."/>
            <person name="Obregon M."/>
            <person name="Okwuonu G.O."/>
            <person name="Onwere C.G."/>
            <person name="Orozco G."/>
            <person name="Parra A."/>
            <person name="Patel S."/>
            <person name="Patil S."/>
            <person name="Perez A."/>
            <person name="Perez Y."/>
            <person name="Pham C."/>
            <person name="Primus E.L."/>
            <person name="Pu L.-L."/>
            <person name="Puazo M."/>
            <person name="Qin X."/>
            <person name="Quiroz J.B."/>
            <person name="Reese J."/>
            <person name="Richards S."/>
            <person name="Rives C.M."/>
            <person name="Robberts R."/>
            <person name="Ruiz S.J."/>
            <person name="Ruiz M.J."/>
            <person name="Santibanez J."/>
            <person name="Schneider B.W."/>
            <person name="Sisson I."/>
            <person name="Smith M."/>
            <person name="Sodergren E."/>
            <person name="Song X.-Z."/>
            <person name="Song B.B."/>
            <person name="Summersgill H."/>
            <person name="Thelus R."/>
            <person name="Thornton R.D."/>
            <person name="Trejos Z.Y."/>
            <person name="Usmani K."/>
            <person name="Vattathil S."/>
            <person name="Villasana D."/>
            <person name="Walker D.L."/>
            <person name="Wang S."/>
            <person name="Wang K."/>
            <person name="White C.S."/>
            <person name="Williams A.C."/>
            <person name="Williamson J."/>
            <person name="Wilson K."/>
            <person name="Woghiren I.O."/>
            <person name="Woodworth J.R."/>
            <person name="Worley K.C."/>
            <person name="Wright R.A."/>
            <person name="Wu W."/>
            <person name="Young L."/>
            <person name="Zhang L."/>
            <person name="Zhang J."/>
            <person name="Zhu Y."/>
            <person name="Muzny D.M."/>
            <person name="Weinstock G."/>
            <person name="Gibbs R.A."/>
        </authorList>
    </citation>
    <scope>NUCLEOTIDE SEQUENCE [LARGE SCALE GENOMIC DNA]</scope>
    <source>
        <strain evidence="6">LSR1</strain>
    </source>
</reference>
<feature type="compositionally biased region" description="Basic and acidic residues" evidence="2">
    <location>
        <begin position="41"/>
        <end position="51"/>
    </location>
</feature>
<dbReference type="EnsemblMetazoa" id="NM_001293323.1">
    <property type="protein sequence ID" value="NP_001280252.1"/>
    <property type="gene ID" value="LOC100158976"/>
</dbReference>
<evidence type="ECO:0000313" key="4">
    <source>
        <dbReference type="EMBL" id="BAH70993.1"/>
    </source>
</evidence>
<evidence type="ECO:0000259" key="3">
    <source>
        <dbReference type="Pfam" id="PF00134"/>
    </source>
</evidence>
<dbReference type="Pfam" id="PF00134">
    <property type="entry name" value="Cyclin_N"/>
    <property type="match status" value="1"/>
</dbReference>
<dbReference type="OrthoDB" id="79090at2759"/>
<dbReference type="SUPFAM" id="SSF47954">
    <property type="entry name" value="Cyclin-like"/>
    <property type="match status" value="2"/>
</dbReference>
<evidence type="ECO:0000256" key="1">
    <source>
        <dbReference type="ARBA" id="ARBA00023127"/>
    </source>
</evidence>
<keyword evidence="1" id="KW-0195">Cyclin</keyword>
<reference evidence="4" key="1">
    <citation type="submission" date="2009-06" db="EMBL/GenBank/DDBJ databases">
        <title>A full-length cDNA resource of the pea aphid, Acyrthosiphon pisum.</title>
        <authorList>
            <person name="Shigenobu S."/>
            <person name="Nakabachi A."/>
            <person name="Richards S."/>
        </authorList>
    </citation>
    <scope>NUCLEOTIDE SEQUENCE</scope>
    <source>
        <strain evidence="4">LSR1</strain>
        <tissue evidence="4">Whole body</tissue>
    </source>
</reference>
<dbReference type="EMBL" id="AK340370">
    <property type="protein sequence ID" value="BAH70993.1"/>
    <property type="molecule type" value="mRNA"/>
</dbReference>
<evidence type="ECO:0000313" key="6">
    <source>
        <dbReference type="Proteomes" id="UP000007819"/>
    </source>
</evidence>
<organism evidence="4">
    <name type="scientific">Acyrthosiphon pisum</name>
    <name type="common">Pea aphid</name>
    <dbReference type="NCBI Taxonomy" id="7029"/>
    <lineage>
        <taxon>Eukaryota</taxon>
        <taxon>Metazoa</taxon>
        <taxon>Ecdysozoa</taxon>
        <taxon>Arthropoda</taxon>
        <taxon>Hexapoda</taxon>
        <taxon>Insecta</taxon>
        <taxon>Pterygota</taxon>
        <taxon>Neoptera</taxon>
        <taxon>Paraneoptera</taxon>
        <taxon>Hemiptera</taxon>
        <taxon>Sternorrhyncha</taxon>
        <taxon>Aphidomorpha</taxon>
        <taxon>Aphidoidea</taxon>
        <taxon>Aphididae</taxon>
        <taxon>Macrosiphini</taxon>
        <taxon>Acyrthosiphon</taxon>
    </lineage>
</organism>
<dbReference type="Gene3D" id="1.10.472.10">
    <property type="entry name" value="Cyclin-like"/>
    <property type="match status" value="2"/>
</dbReference>
<dbReference type="PANTHER" id="PTHR10026">
    <property type="entry name" value="CYCLIN"/>
    <property type="match status" value="1"/>
</dbReference>
<dbReference type="AlphaFoldDB" id="C4WSX3"/>
<sequence>MGKKAPKMKSITKSKTKTHKQKVKSHKKNKNISKQKYRTKQRSESQDKLKKPEAPLTDYLTHKSNYIAVRFIFECGIKLGLKHITICSAAVYFHKFYKHVDETAYDNYSIASATLYLASKVQDETIRLRDLINVCYHTLHRDAAPLRLAEDYWNFRDSIVHAEMLIMRIVQFDTTFDHPHHYFLHYVQTLRPVFYSKHGKDIIVFKKAYDFLHDFYHSSDIFQFKAQHIAIACIELAIKVYGIPFQIIDYEIKFWYQALVEDLDKDTLWNVMAGIMDTYDFELTTN</sequence>
<reference evidence="5" key="3">
    <citation type="submission" date="2022-06" db="UniProtKB">
        <authorList>
            <consortium name="EnsemblMetazoa"/>
        </authorList>
    </citation>
    <scope>IDENTIFICATION</scope>
</reference>
<accession>C4WSX3</accession>
<feature type="compositionally biased region" description="Basic residues" evidence="2">
    <location>
        <begin position="1"/>
        <end position="40"/>
    </location>
</feature>
<dbReference type="KEGG" id="api:100158976"/>
<dbReference type="InterPro" id="IPR036915">
    <property type="entry name" value="Cyclin-like_sf"/>
</dbReference>
<dbReference type="InterPro" id="IPR043198">
    <property type="entry name" value="Cyclin/Ssn8"/>
</dbReference>
<feature type="region of interest" description="Disordered" evidence="2">
    <location>
        <begin position="1"/>
        <end position="51"/>
    </location>
</feature>
<name>C4WSX3_ACYPI</name>
<dbReference type="InterPro" id="IPR048053">
    <property type="entry name" value="Cyclin-Q_second_cyclin_box"/>
</dbReference>
<dbReference type="GO" id="GO:0006357">
    <property type="term" value="P:regulation of transcription by RNA polymerase II"/>
    <property type="evidence" value="ECO:0007669"/>
    <property type="project" value="InterPro"/>
</dbReference>
<gene>
    <name evidence="4" type="primary">ACYPI000391</name>
    <name evidence="5" type="synonym">100158976</name>
</gene>
<keyword evidence="6" id="KW-1185">Reference proteome</keyword>
<feature type="domain" description="Cyclin N-terminal" evidence="3">
    <location>
        <begin position="53"/>
        <end position="174"/>
    </location>
</feature>
<proteinExistence type="evidence at transcript level"/>
<evidence type="ECO:0000313" key="5">
    <source>
        <dbReference type="EnsemblMetazoa" id="NP_001280252.1"/>
    </source>
</evidence>
<protein>
    <submittedName>
        <fullName evidence="4">ACYPI000391 protein</fullName>
    </submittedName>
</protein>
<dbReference type="InterPro" id="IPR048055">
    <property type="entry name" value="Cyclin-Q_first_cyclin_box"/>
</dbReference>